<dbReference type="SMART" id="SM00028">
    <property type="entry name" value="TPR"/>
    <property type="match status" value="3"/>
</dbReference>
<dbReference type="InterPro" id="IPR019734">
    <property type="entry name" value="TPR_rpt"/>
</dbReference>
<dbReference type="RefSeq" id="WP_169205885.1">
    <property type="nucleotide sequence ID" value="NZ_CP059560.1"/>
</dbReference>
<proteinExistence type="predicted"/>
<accession>A0ABX1MKH0</accession>
<feature type="transmembrane region" description="Helical" evidence="3">
    <location>
        <begin position="240"/>
        <end position="259"/>
    </location>
</feature>
<feature type="transmembrane region" description="Helical" evidence="3">
    <location>
        <begin position="103"/>
        <end position="124"/>
    </location>
</feature>
<feature type="transmembrane region" description="Helical" evidence="3">
    <location>
        <begin position="162"/>
        <end position="182"/>
    </location>
</feature>
<keyword evidence="1" id="KW-0677">Repeat</keyword>
<keyword evidence="3" id="KW-0812">Transmembrane</keyword>
<sequence length="557" mass="61071">MIEHAALPSDISPATPARAATPGHFLVALLALTVLVLLAYQDIGRNSFHFDDWPNILDNASLHMAHLSVGALIDAARGAYLALRPVPSISFAIDWWRGGGNASPFLITNLFLHLLTAWAVFALLLQVFAKGHPTTLRTVVVCSAAALWWAAQPIHVQAVSYIVQRMTELAALFSILCVCAYLKGRTSTRAKRTWWALSALSLALAALSKENAWITPILLLMAELLLLHDEARLFRGRREILLLAIPACAALALLADLAFKGPVSQWALSGYATRSFTLTERLLTQPKVVLFHLSQIAWPLPQRFSLEHDLGIVRAATSPDFWLPLVTILAWCVAGIVLAARQGSRVAGFFTLWLPVTLLLESSLVPLEMVFEHRMYLPSVGLAGLIALGLEHAARRGATPLPFTAFVFTAATVLALWSTSERIPQWRTDASLYEQAVLRAPRSARAWNHLGIANLAQHRGETISRDRYLRALEAFDRAIALDPNYAAPLTNRGIARYVQGDISGAQADLERAIAVSSREAAAQHYLGEIYSQTGRFNEARTARRRACALGVNVDCSR</sequence>
<keyword evidence="5" id="KW-1185">Reference proteome</keyword>
<dbReference type="PANTHER" id="PTHR44227:SF3">
    <property type="entry name" value="PROTEIN O-MANNOSYL-TRANSFERASE TMTC4"/>
    <property type="match status" value="1"/>
</dbReference>
<evidence type="ECO:0000256" key="3">
    <source>
        <dbReference type="SAM" id="Phobius"/>
    </source>
</evidence>
<evidence type="ECO:0000313" key="5">
    <source>
        <dbReference type="Proteomes" id="UP000652074"/>
    </source>
</evidence>
<keyword evidence="3" id="KW-0472">Membrane</keyword>
<dbReference type="PANTHER" id="PTHR44227">
    <property type="match status" value="1"/>
</dbReference>
<evidence type="ECO:0000256" key="1">
    <source>
        <dbReference type="ARBA" id="ARBA00022737"/>
    </source>
</evidence>
<feature type="transmembrane region" description="Helical" evidence="3">
    <location>
        <begin position="400"/>
        <end position="417"/>
    </location>
</feature>
<evidence type="ECO:0000313" key="4">
    <source>
        <dbReference type="EMBL" id="NMF88462.1"/>
    </source>
</evidence>
<keyword evidence="2" id="KW-0802">TPR repeat</keyword>
<protein>
    <submittedName>
        <fullName evidence="4">Tetratricopeptide repeat protein</fullName>
    </submittedName>
</protein>
<feature type="transmembrane region" description="Helical" evidence="3">
    <location>
        <begin position="321"/>
        <end position="340"/>
    </location>
</feature>
<gene>
    <name evidence="4" type="ORF">GPA26_08185</name>
</gene>
<feature type="transmembrane region" description="Helical" evidence="3">
    <location>
        <begin position="346"/>
        <end position="364"/>
    </location>
</feature>
<dbReference type="InterPro" id="IPR052346">
    <property type="entry name" value="O-mannosyl-transferase_TMTC"/>
</dbReference>
<name>A0ABX1MKH0_9RHOO</name>
<feature type="transmembrane region" description="Helical" evidence="3">
    <location>
        <begin position="136"/>
        <end position="156"/>
    </location>
</feature>
<dbReference type="Gene3D" id="1.25.40.10">
    <property type="entry name" value="Tetratricopeptide repeat domain"/>
    <property type="match status" value="1"/>
</dbReference>
<dbReference type="Pfam" id="PF13371">
    <property type="entry name" value="TPR_9"/>
    <property type="match status" value="1"/>
</dbReference>
<comment type="caution">
    <text evidence="4">The sequence shown here is derived from an EMBL/GenBank/DDBJ whole genome shotgun (WGS) entry which is preliminary data.</text>
</comment>
<evidence type="ECO:0000256" key="2">
    <source>
        <dbReference type="ARBA" id="ARBA00022803"/>
    </source>
</evidence>
<dbReference type="Proteomes" id="UP000652074">
    <property type="component" value="Unassembled WGS sequence"/>
</dbReference>
<dbReference type="EMBL" id="WTVR01000013">
    <property type="protein sequence ID" value="NMF88462.1"/>
    <property type="molecule type" value="Genomic_DNA"/>
</dbReference>
<keyword evidence="3" id="KW-1133">Transmembrane helix</keyword>
<dbReference type="InterPro" id="IPR011990">
    <property type="entry name" value="TPR-like_helical_dom_sf"/>
</dbReference>
<reference evidence="4 5" key="1">
    <citation type="submission" date="2019-12" db="EMBL/GenBank/DDBJ databases">
        <title>Comparative genomics gives insights into the taxonomy of the Azoarcus-Aromatoleum group and reveals separate origins of nif in the plant-associated Azoarcus and non-plant-associated Aromatoleum sub-groups.</title>
        <authorList>
            <person name="Lafos M."/>
            <person name="Maluk M."/>
            <person name="Batista M."/>
            <person name="Junghare M."/>
            <person name="Carmona M."/>
            <person name="Faoro H."/>
            <person name="Cruz L.M."/>
            <person name="Battistoni F."/>
            <person name="De Souza E."/>
            <person name="Pedrosa F."/>
            <person name="Chen W.-M."/>
            <person name="Poole P.S."/>
            <person name="Dixon R.A."/>
            <person name="James E.K."/>
        </authorList>
    </citation>
    <scope>NUCLEOTIDE SEQUENCE [LARGE SCALE GENOMIC DNA]</scope>
    <source>
        <strain evidence="4 5">ToN1</strain>
    </source>
</reference>
<feature type="transmembrane region" description="Helical" evidence="3">
    <location>
        <begin position="20"/>
        <end position="40"/>
    </location>
</feature>
<dbReference type="SUPFAM" id="SSF48452">
    <property type="entry name" value="TPR-like"/>
    <property type="match status" value="1"/>
</dbReference>
<organism evidence="4 5">
    <name type="scientific">Aromatoleum petrolei</name>
    <dbReference type="NCBI Taxonomy" id="76116"/>
    <lineage>
        <taxon>Bacteria</taxon>
        <taxon>Pseudomonadati</taxon>
        <taxon>Pseudomonadota</taxon>
        <taxon>Betaproteobacteria</taxon>
        <taxon>Rhodocyclales</taxon>
        <taxon>Rhodocyclaceae</taxon>
        <taxon>Aromatoleum</taxon>
    </lineage>
</organism>